<feature type="signal peptide" evidence="2">
    <location>
        <begin position="1"/>
        <end position="21"/>
    </location>
</feature>
<keyword evidence="2" id="KW-0732">Signal</keyword>
<feature type="chain" id="PRO_5045545261" description="Periplasmic protein" evidence="2">
    <location>
        <begin position="22"/>
        <end position="177"/>
    </location>
</feature>
<evidence type="ECO:0000313" key="4">
    <source>
        <dbReference type="Proteomes" id="UP001324185"/>
    </source>
</evidence>
<organism evidence="3 4">
    <name type="scientific">Kangiella aquimarina</name>
    <dbReference type="NCBI Taxonomy" id="261965"/>
    <lineage>
        <taxon>Bacteria</taxon>
        <taxon>Pseudomonadati</taxon>
        <taxon>Pseudomonadota</taxon>
        <taxon>Gammaproteobacteria</taxon>
        <taxon>Kangiellales</taxon>
        <taxon>Kangiellaceae</taxon>
        <taxon>Kangiella</taxon>
    </lineage>
</organism>
<sequence length="177" mass="19866">MNIKHICILFGITAWANFAAAASTPEDCAAITDDTKRLACYDQFLKNRQAPAKPEPAAQPAKPADPAKPAMPEQAQKPAPKAEVVSKKDRVEEFGKERMREEGKLDSLTATAIGSFHEWKDGLKIKLDNGQVWEIIDSRTGFYKIQNPTVIIDKGFMNSYRMQVKGRNQRYSVIRIK</sequence>
<dbReference type="RefSeq" id="WP_018624527.1">
    <property type="nucleotide sequence ID" value="NZ_CP140158.1"/>
</dbReference>
<protein>
    <recommendedName>
        <fullName evidence="5">Periplasmic protein</fullName>
    </recommendedName>
</protein>
<dbReference type="EMBL" id="CP140158">
    <property type="protein sequence ID" value="WQG86484.1"/>
    <property type="molecule type" value="Genomic_DNA"/>
</dbReference>
<feature type="compositionally biased region" description="Low complexity" evidence="1">
    <location>
        <begin position="50"/>
        <end position="72"/>
    </location>
</feature>
<proteinExistence type="predicted"/>
<evidence type="ECO:0000256" key="1">
    <source>
        <dbReference type="SAM" id="MobiDB-lite"/>
    </source>
</evidence>
<gene>
    <name evidence="3" type="ORF">SR900_06245</name>
</gene>
<reference evidence="3 4" key="1">
    <citation type="submission" date="2023-11" db="EMBL/GenBank/DDBJ databases">
        <title>MicrobeMod: A computational toolkit for identifying prokaryotic methylation and restriction-modification with nanopore sequencing.</title>
        <authorList>
            <person name="Crits-Christoph A."/>
            <person name="Kang S.C."/>
            <person name="Lee H."/>
            <person name="Ostrov N."/>
        </authorList>
    </citation>
    <scope>NUCLEOTIDE SEQUENCE [LARGE SCALE GENOMIC DNA]</scope>
    <source>
        <strain evidence="3 4">DSMZ 16071</strain>
    </source>
</reference>
<evidence type="ECO:0000313" key="3">
    <source>
        <dbReference type="EMBL" id="WQG86484.1"/>
    </source>
</evidence>
<keyword evidence="4" id="KW-1185">Reference proteome</keyword>
<evidence type="ECO:0000256" key="2">
    <source>
        <dbReference type="SAM" id="SignalP"/>
    </source>
</evidence>
<accession>A0ABZ0X815</accession>
<evidence type="ECO:0008006" key="5">
    <source>
        <dbReference type="Google" id="ProtNLM"/>
    </source>
</evidence>
<name>A0ABZ0X815_9GAMM</name>
<feature type="region of interest" description="Disordered" evidence="1">
    <location>
        <begin position="49"/>
        <end position="88"/>
    </location>
</feature>
<dbReference type="Proteomes" id="UP001324185">
    <property type="component" value="Chromosome"/>
</dbReference>